<accession>A0ABX5EV09</accession>
<proteinExistence type="predicted"/>
<protein>
    <submittedName>
        <fullName evidence="2">Uncharacterized protein</fullName>
    </submittedName>
</protein>
<evidence type="ECO:0000313" key="2">
    <source>
        <dbReference type="EMBL" id="PRZ16640.1"/>
    </source>
</evidence>
<keyword evidence="3" id="KW-1185">Reference proteome</keyword>
<dbReference type="EMBL" id="PVTZ01000002">
    <property type="protein sequence ID" value="PRZ16640.1"/>
    <property type="molecule type" value="Genomic_DNA"/>
</dbReference>
<evidence type="ECO:0000313" key="3">
    <source>
        <dbReference type="Proteomes" id="UP000238836"/>
    </source>
</evidence>
<sequence length="311" mass="35008">MRWKKWSVAALLICIVTLSATPTTVDASSLFKAGPEMPGVKNYGWVPQGLTYLKSKNWLLISNYWDQGKGAEGHPSTIAVVDKASGKYVKNVYLYEGKGKKHYGHVGGIAVTSNYLWVASTTGKHSYLLQYPLSSLISTKSKGNIYPKKVHNLKHATSYVTYHYKYKKNNPTPDKQLCIGQWVPKSKGSHGNLYCHSLDKNENFSAKYTTYQTPTDVQGVEFYGKDVDNSAYVLYSRSFGRKYDSKLDIYKGFGSKAKKVKSVTMHSMSEEIVQVGSQLYVSFESGAKKYRRGGKRQTYHLYYGNIKSLVK</sequence>
<feature type="signal peptide" evidence="1">
    <location>
        <begin position="1"/>
        <end position="20"/>
    </location>
</feature>
<keyword evidence="1" id="KW-0732">Signal</keyword>
<comment type="caution">
    <text evidence="2">The sequence shown here is derived from an EMBL/GenBank/DDBJ whole genome shotgun (WGS) entry which is preliminary data.</text>
</comment>
<organism evidence="2 3">
    <name type="scientific">Laceyella sediminis</name>
    <dbReference type="NCBI Taxonomy" id="573074"/>
    <lineage>
        <taxon>Bacteria</taxon>
        <taxon>Bacillati</taxon>
        <taxon>Bacillota</taxon>
        <taxon>Bacilli</taxon>
        <taxon>Bacillales</taxon>
        <taxon>Thermoactinomycetaceae</taxon>
        <taxon>Laceyella</taxon>
    </lineage>
</organism>
<name>A0ABX5EV09_9BACL</name>
<evidence type="ECO:0000256" key="1">
    <source>
        <dbReference type="SAM" id="SignalP"/>
    </source>
</evidence>
<gene>
    <name evidence="2" type="ORF">CLV36_102353</name>
</gene>
<reference evidence="2 3" key="1">
    <citation type="submission" date="2018-03" db="EMBL/GenBank/DDBJ databases">
        <title>Genomic Encyclopedia of Archaeal and Bacterial Type Strains, Phase II (KMG-II): from individual species to whole genera.</title>
        <authorList>
            <person name="Goeker M."/>
        </authorList>
    </citation>
    <scope>NUCLEOTIDE SEQUENCE [LARGE SCALE GENOMIC DNA]</scope>
    <source>
        <strain evidence="2 3">RHA1</strain>
    </source>
</reference>
<dbReference type="RefSeq" id="WP_106341866.1">
    <property type="nucleotide sequence ID" value="NZ_PVTZ01000002.1"/>
</dbReference>
<feature type="chain" id="PRO_5047505952" evidence="1">
    <location>
        <begin position="21"/>
        <end position="311"/>
    </location>
</feature>
<dbReference type="SUPFAM" id="SSF75011">
    <property type="entry name" value="3-carboxy-cis,cis-mucoante lactonizing enzyme"/>
    <property type="match status" value="1"/>
</dbReference>
<dbReference type="Proteomes" id="UP000238836">
    <property type="component" value="Unassembled WGS sequence"/>
</dbReference>